<keyword evidence="3 6" id="KW-0812">Transmembrane</keyword>
<evidence type="ECO:0000256" key="5">
    <source>
        <dbReference type="ARBA" id="ARBA00023136"/>
    </source>
</evidence>
<evidence type="ECO:0000256" key="2">
    <source>
        <dbReference type="ARBA" id="ARBA00009773"/>
    </source>
</evidence>
<accession>A0AAP3APP0</accession>
<keyword evidence="4 6" id="KW-1133">Transmembrane helix</keyword>
<evidence type="ECO:0000256" key="1">
    <source>
        <dbReference type="ARBA" id="ARBA00004141"/>
    </source>
</evidence>
<name>A0AAP3APP0_RIEAN</name>
<feature type="transmembrane region" description="Helical" evidence="6">
    <location>
        <begin position="231"/>
        <end position="253"/>
    </location>
</feature>
<dbReference type="Proteomes" id="UP001207440">
    <property type="component" value="Unassembled WGS sequence"/>
</dbReference>
<feature type="transmembrane region" description="Helical" evidence="6">
    <location>
        <begin position="265"/>
        <end position="282"/>
    </location>
</feature>
<dbReference type="RefSeq" id="WP_264309103.1">
    <property type="nucleotide sequence ID" value="NZ_JAOZYT010000065.1"/>
</dbReference>
<organism evidence="7 8">
    <name type="scientific">Riemerella anatipestifer</name>
    <name type="common">Moraxella anatipestifer</name>
    <dbReference type="NCBI Taxonomy" id="34085"/>
    <lineage>
        <taxon>Bacteria</taxon>
        <taxon>Pseudomonadati</taxon>
        <taxon>Bacteroidota</taxon>
        <taxon>Flavobacteriia</taxon>
        <taxon>Flavobacteriales</taxon>
        <taxon>Weeksellaceae</taxon>
        <taxon>Riemerella</taxon>
    </lineage>
</organism>
<dbReference type="PANTHER" id="PTHR21716">
    <property type="entry name" value="TRANSMEMBRANE PROTEIN"/>
    <property type="match status" value="1"/>
</dbReference>
<feature type="transmembrane region" description="Helical" evidence="6">
    <location>
        <begin position="145"/>
        <end position="168"/>
    </location>
</feature>
<keyword evidence="5 6" id="KW-0472">Membrane</keyword>
<feature type="transmembrane region" description="Helical" evidence="6">
    <location>
        <begin position="71"/>
        <end position="90"/>
    </location>
</feature>
<sequence>MSNNKYNDAISNTKIKQIALIIVIVTLFLLMAYQLAMFIPSLLGAITLYVISRKYNLYLIEKRNWKPWISALVIMLATVVILILPLYFLIDTLIEKLGNAQAYMDKFNDFLDKIHSYILSEVQIDILSKENLDKVKETAGQLSTFILSSTLNTVTIIASTYFLLYFMLVKPRVFERILTNAAPLKKTNVNLISEKIRKMIIANAIGIPVVAFGQGFAALVGYLIFGAPSVMLLFALTTIASMIPIVGGAIIYVPVAIFMVAEGNTIPGIGLAIYCLVVVGLIDNVLRFTLLKKLEDIHPLNTVFGIILGMNLFGFMGLVFGGPILVSVTLLLIQIYRDEFSDEDNVVIASDEEALAGIATTEDVEENNTNSTTNEP</sequence>
<proteinExistence type="inferred from homology"/>
<dbReference type="PANTHER" id="PTHR21716:SF4">
    <property type="entry name" value="TRANSMEMBRANE PROTEIN 245"/>
    <property type="match status" value="1"/>
</dbReference>
<gene>
    <name evidence="7" type="ORF">OKE68_09080</name>
</gene>
<comment type="caution">
    <text evidence="7">The sequence shown here is derived from an EMBL/GenBank/DDBJ whole genome shotgun (WGS) entry which is preliminary data.</text>
</comment>
<evidence type="ECO:0000256" key="4">
    <source>
        <dbReference type="ARBA" id="ARBA00022989"/>
    </source>
</evidence>
<reference evidence="7" key="1">
    <citation type="submission" date="2022-10" db="EMBL/GenBank/DDBJ databases">
        <title>Sifting through the core-genome to identify putative cross-protective antigens against Riemerella anatipestifer.</title>
        <authorList>
            <person name="Zheng X."/>
            <person name="Zhang W."/>
        </authorList>
    </citation>
    <scope>NUCLEOTIDE SEQUENCE</scope>
    <source>
        <strain evidence="7">ZWRA178</strain>
    </source>
</reference>
<protein>
    <submittedName>
        <fullName evidence="7">AI-2E family transporter</fullName>
    </submittedName>
</protein>
<evidence type="ECO:0000256" key="6">
    <source>
        <dbReference type="SAM" id="Phobius"/>
    </source>
</evidence>
<dbReference type="EMBL" id="JAOZYT010000065">
    <property type="protein sequence ID" value="MCW0524466.1"/>
    <property type="molecule type" value="Genomic_DNA"/>
</dbReference>
<comment type="subcellular location">
    <subcellularLocation>
        <location evidence="1">Membrane</location>
        <topology evidence="1">Multi-pass membrane protein</topology>
    </subcellularLocation>
</comment>
<feature type="transmembrane region" description="Helical" evidence="6">
    <location>
        <begin position="200"/>
        <end position="225"/>
    </location>
</feature>
<feature type="transmembrane region" description="Helical" evidence="6">
    <location>
        <begin position="302"/>
        <end position="333"/>
    </location>
</feature>
<dbReference type="InterPro" id="IPR002549">
    <property type="entry name" value="AI-2E-like"/>
</dbReference>
<evidence type="ECO:0000313" key="8">
    <source>
        <dbReference type="Proteomes" id="UP001207440"/>
    </source>
</evidence>
<feature type="transmembrane region" description="Helical" evidence="6">
    <location>
        <begin position="20"/>
        <end position="51"/>
    </location>
</feature>
<dbReference type="AlphaFoldDB" id="A0AAP3APP0"/>
<comment type="similarity">
    <text evidence="2">Belongs to the autoinducer-2 exporter (AI-2E) (TC 2.A.86) family.</text>
</comment>
<dbReference type="Pfam" id="PF01594">
    <property type="entry name" value="AI-2E_transport"/>
    <property type="match status" value="1"/>
</dbReference>
<dbReference type="GO" id="GO:0016020">
    <property type="term" value="C:membrane"/>
    <property type="evidence" value="ECO:0007669"/>
    <property type="project" value="UniProtKB-SubCell"/>
</dbReference>
<evidence type="ECO:0000256" key="3">
    <source>
        <dbReference type="ARBA" id="ARBA00022692"/>
    </source>
</evidence>
<evidence type="ECO:0000313" key="7">
    <source>
        <dbReference type="EMBL" id="MCW0524466.1"/>
    </source>
</evidence>